<keyword evidence="3" id="KW-0238">DNA-binding</keyword>
<keyword evidence="2" id="KW-0805">Transcription regulation</keyword>
<dbReference type="InterPro" id="IPR005119">
    <property type="entry name" value="LysR_subst-bd"/>
</dbReference>
<dbReference type="PANTHER" id="PTHR30537:SF1">
    <property type="entry name" value="HTH-TYPE TRANSCRIPTIONAL REGULATOR PGRR"/>
    <property type="match status" value="1"/>
</dbReference>
<dbReference type="Gene3D" id="1.10.10.10">
    <property type="entry name" value="Winged helix-like DNA-binding domain superfamily/Winged helix DNA-binding domain"/>
    <property type="match status" value="1"/>
</dbReference>
<dbReference type="SUPFAM" id="SSF53850">
    <property type="entry name" value="Periplasmic binding protein-like II"/>
    <property type="match status" value="1"/>
</dbReference>
<comment type="similarity">
    <text evidence="1">Belongs to the LysR transcriptional regulatory family.</text>
</comment>
<dbReference type="PANTHER" id="PTHR30537">
    <property type="entry name" value="HTH-TYPE TRANSCRIPTIONAL REGULATOR"/>
    <property type="match status" value="1"/>
</dbReference>
<accession>A0ABY9XCH0</accession>
<feature type="domain" description="HTH lysR-type" evidence="5">
    <location>
        <begin position="1"/>
        <end position="56"/>
    </location>
</feature>
<dbReference type="Pfam" id="PF03466">
    <property type="entry name" value="LysR_substrate"/>
    <property type="match status" value="1"/>
</dbReference>
<dbReference type="InterPro" id="IPR058163">
    <property type="entry name" value="LysR-type_TF_proteobact-type"/>
</dbReference>
<evidence type="ECO:0000313" key="7">
    <source>
        <dbReference type="Proteomes" id="UP001611383"/>
    </source>
</evidence>
<name>A0ABY9XCH0_9BACT</name>
<proteinExistence type="inferred from homology"/>
<dbReference type="Gene3D" id="3.40.190.10">
    <property type="entry name" value="Periplasmic binding protein-like II"/>
    <property type="match status" value="3"/>
</dbReference>
<dbReference type="PROSITE" id="PS50931">
    <property type="entry name" value="HTH_LYSR"/>
    <property type="match status" value="1"/>
</dbReference>
<evidence type="ECO:0000256" key="1">
    <source>
        <dbReference type="ARBA" id="ARBA00009437"/>
    </source>
</evidence>
<dbReference type="EMBL" id="CP043494">
    <property type="protein sequence ID" value="WNG53091.1"/>
    <property type="molecule type" value="Genomic_DNA"/>
</dbReference>
<dbReference type="InterPro" id="IPR000847">
    <property type="entry name" value="LysR_HTH_N"/>
</dbReference>
<evidence type="ECO:0000256" key="4">
    <source>
        <dbReference type="ARBA" id="ARBA00023163"/>
    </source>
</evidence>
<dbReference type="Proteomes" id="UP001611383">
    <property type="component" value="Chromosome"/>
</dbReference>
<reference evidence="6 7" key="1">
    <citation type="submission" date="2019-08" db="EMBL/GenBank/DDBJ databases">
        <title>Archangium and Cystobacter genomes.</title>
        <authorList>
            <person name="Chen I.-C.K."/>
            <person name="Wielgoss S."/>
        </authorList>
    </citation>
    <scope>NUCLEOTIDE SEQUENCE [LARGE SCALE GENOMIC DNA]</scope>
    <source>
        <strain evidence="6 7">Cbm 6</strain>
    </source>
</reference>
<organism evidence="6 7">
    <name type="scientific">Archangium minus</name>
    <dbReference type="NCBI Taxonomy" id="83450"/>
    <lineage>
        <taxon>Bacteria</taxon>
        <taxon>Pseudomonadati</taxon>
        <taxon>Myxococcota</taxon>
        <taxon>Myxococcia</taxon>
        <taxon>Myxococcales</taxon>
        <taxon>Cystobacterineae</taxon>
        <taxon>Archangiaceae</taxon>
        <taxon>Archangium</taxon>
    </lineage>
</organism>
<dbReference type="InterPro" id="IPR036388">
    <property type="entry name" value="WH-like_DNA-bd_sf"/>
</dbReference>
<sequence>MHDLAAFATLAEEGSFTRAAAKLGMPQSSLSRLIKGLEQRLGVRLLSRTTRSVATTEAGEALLATLRPALDEIDAGLAALSAVRGTPAGTLRLTMVKHAAMMLVRPMLPRFLAAYPDIQVEIDIDDGFTDTEHRCINYRLASAGALYAWRFEKHRRRLDVRVNGPLVYNDGDMILVAAVDGLGIAYLFEELVAEAIADGKLVRLLEDWCPSFPGYYLYYPSRRQLRPALSVFIHALRAKAP</sequence>
<dbReference type="PRINTS" id="PR00039">
    <property type="entry name" value="HTHLYSR"/>
</dbReference>
<keyword evidence="7" id="KW-1185">Reference proteome</keyword>
<keyword evidence="4" id="KW-0804">Transcription</keyword>
<dbReference type="InterPro" id="IPR036390">
    <property type="entry name" value="WH_DNA-bd_sf"/>
</dbReference>
<dbReference type="SUPFAM" id="SSF46785">
    <property type="entry name" value="Winged helix' DNA-binding domain"/>
    <property type="match status" value="1"/>
</dbReference>
<dbReference type="Pfam" id="PF00126">
    <property type="entry name" value="HTH_1"/>
    <property type="match status" value="1"/>
</dbReference>
<protein>
    <submittedName>
        <fullName evidence="6">LysR family transcriptional regulator</fullName>
    </submittedName>
</protein>
<evidence type="ECO:0000259" key="5">
    <source>
        <dbReference type="PROSITE" id="PS50931"/>
    </source>
</evidence>
<evidence type="ECO:0000256" key="3">
    <source>
        <dbReference type="ARBA" id="ARBA00023125"/>
    </source>
</evidence>
<evidence type="ECO:0000256" key="2">
    <source>
        <dbReference type="ARBA" id="ARBA00023015"/>
    </source>
</evidence>
<gene>
    <name evidence="6" type="ORF">F0U60_53590</name>
</gene>
<evidence type="ECO:0000313" key="6">
    <source>
        <dbReference type="EMBL" id="WNG53091.1"/>
    </source>
</evidence>